<feature type="compositionally biased region" description="Basic residues" evidence="11">
    <location>
        <begin position="141"/>
        <end position="151"/>
    </location>
</feature>
<dbReference type="GO" id="GO:0015031">
    <property type="term" value="P:protein transport"/>
    <property type="evidence" value="ECO:0007669"/>
    <property type="project" value="UniProtKB-KW"/>
</dbReference>
<comment type="similarity">
    <text evidence="3">Belongs to the PHAX family.</text>
</comment>
<feature type="compositionally biased region" description="Basic and acidic residues" evidence="11">
    <location>
        <begin position="131"/>
        <end position="140"/>
    </location>
</feature>
<evidence type="ECO:0000256" key="6">
    <source>
        <dbReference type="ARBA" id="ARBA00022490"/>
    </source>
</evidence>
<feature type="region of interest" description="Disordered" evidence="11">
    <location>
        <begin position="340"/>
        <end position="360"/>
    </location>
</feature>
<evidence type="ECO:0000256" key="9">
    <source>
        <dbReference type="ARBA" id="ARBA00023242"/>
    </source>
</evidence>
<dbReference type="InterPro" id="IPR038092">
    <property type="entry name" value="PHAX_RNA-binding_sf"/>
</dbReference>
<protein>
    <recommendedName>
        <fullName evidence="4">Phosphorylated adapter RNA export protein</fullName>
    </recommendedName>
    <alternativeName>
        <fullName evidence="10">RNA U small nuclear RNA export adapter protein</fullName>
    </alternativeName>
</protein>
<evidence type="ECO:0000256" key="8">
    <source>
        <dbReference type="ARBA" id="ARBA00022927"/>
    </source>
</evidence>
<dbReference type="FunFam" id="1.10.10.1440:FF:000001">
    <property type="entry name" value="phosphorylated adapter RNA export protein-like"/>
    <property type="match status" value="1"/>
</dbReference>
<dbReference type="GO" id="GO:0003723">
    <property type="term" value="F:RNA binding"/>
    <property type="evidence" value="ECO:0007669"/>
    <property type="project" value="UniProtKB-KW"/>
</dbReference>
<evidence type="ECO:0000256" key="10">
    <source>
        <dbReference type="ARBA" id="ARBA00030834"/>
    </source>
</evidence>
<keyword evidence="9" id="KW-0539">Nucleus</keyword>
<evidence type="ECO:0000256" key="11">
    <source>
        <dbReference type="SAM" id="MobiDB-lite"/>
    </source>
</evidence>
<keyword evidence="5" id="KW-0813">Transport</keyword>
<dbReference type="AlphaFoldDB" id="A0A7R9M805"/>
<proteinExistence type="inferred from homology"/>
<feature type="domain" description="Phosphorylated adapter RNA export protein RNA-binding" evidence="12">
    <location>
        <begin position="268"/>
        <end position="335"/>
    </location>
</feature>
<evidence type="ECO:0000256" key="4">
    <source>
        <dbReference type="ARBA" id="ARBA00016856"/>
    </source>
</evidence>
<gene>
    <name evidence="13" type="ORF">ONB1V03_LOCUS11401</name>
</gene>
<evidence type="ECO:0000313" key="14">
    <source>
        <dbReference type="Proteomes" id="UP000728032"/>
    </source>
</evidence>
<dbReference type="PANTHER" id="PTHR13135:SF0">
    <property type="entry name" value="PHOSPHORYLATED ADAPTER RNA EXPORT PROTEIN"/>
    <property type="match status" value="1"/>
</dbReference>
<keyword evidence="14" id="KW-1185">Reference proteome</keyword>
<evidence type="ECO:0000313" key="13">
    <source>
        <dbReference type="EMBL" id="CAD7654756.1"/>
    </source>
</evidence>
<evidence type="ECO:0000256" key="1">
    <source>
        <dbReference type="ARBA" id="ARBA00004123"/>
    </source>
</evidence>
<dbReference type="Gene3D" id="1.10.10.1440">
    <property type="entry name" value="PHAX RNA-binding domain"/>
    <property type="match status" value="2"/>
</dbReference>
<keyword evidence="8" id="KW-0653">Protein transport</keyword>
<dbReference type="Proteomes" id="UP000728032">
    <property type="component" value="Unassembled WGS sequence"/>
</dbReference>
<comment type="subcellular location">
    <subcellularLocation>
        <location evidence="2">Cytoplasm</location>
    </subcellularLocation>
    <subcellularLocation>
        <location evidence="1">Nucleus</location>
    </subcellularLocation>
</comment>
<dbReference type="GO" id="GO:0006408">
    <property type="term" value="P:snRNA export from nucleus"/>
    <property type="evidence" value="ECO:0007669"/>
    <property type="project" value="InterPro"/>
</dbReference>
<dbReference type="OrthoDB" id="20573at2759"/>
<dbReference type="GO" id="GO:0005737">
    <property type="term" value="C:cytoplasm"/>
    <property type="evidence" value="ECO:0007669"/>
    <property type="project" value="UniProtKB-SubCell"/>
</dbReference>
<dbReference type="EMBL" id="CAJPVJ010008461">
    <property type="protein sequence ID" value="CAG2171943.1"/>
    <property type="molecule type" value="Genomic_DNA"/>
</dbReference>
<dbReference type="Pfam" id="PF10258">
    <property type="entry name" value="PHAX_RNA-bd"/>
    <property type="match status" value="2"/>
</dbReference>
<sequence length="360" mass="42037">MNPSVNHFHTFLTNNSSDESSEDGELNDEEEEVTANDGKGCHQMIDTNVLKVSKSLEIVDQRDTKRQKRFSLWSDILLEEELNHSVSNSMDIKKSQMDSITQFDRKSENYSFWTKRQLEDNCDQQLTQKSHISDNKPKNEKKTRKTRNKNQRKNDRDFVSQIAYKLKEPKVHLLKRVCERIGQQKTSELCSATLDVESSGGLMTVDGKRRRTSGGVFFQLLKNDTNVTKEDIDFIFLDERQQHFKNHKKLKLKPKPHKKSLKRRNKRICPFCERIGQQKTSELCSATLDVESSGGLMTVDGKRRRTSGGVFFQLLKNDTNITKEDIDFIFLDERQQHLKNHKKLQLKPKPHKKSLKRRNK</sequence>
<dbReference type="InterPro" id="IPR019385">
    <property type="entry name" value="PHAX_RNA-binding_domain"/>
</dbReference>
<feature type="region of interest" description="Disordered" evidence="11">
    <location>
        <begin position="124"/>
        <end position="158"/>
    </location>
</feature>
<feature type="compositionally biased region" description="Acidic residues" evidence="11">
    <location>
        <begin position="19"/>
        <end position="34"/>
    </location>
</feature>
<organism evidence="13">
    <name type="scientific">Oppiella nova</name>
    <dbReference type="NCBI Taxonomy" id="334625"/>
    <lineage>
        <taxon>Eukaryota</taxon>
        <taxon>Metazoa</taxon>
        <taxon>Ecdysozoa</taxon>
        <taxon>Arthropoda</taxon>
        <taxon>Chelicerata</taxon>
        <taxon>Arachnida</taxon>
        <taxon>Acari</taxon>
        <taxon>Acariformes</taxon>
        <taxon>Sarcoptiformes</taxon>
        <taxon>Oribatida</taxon>
        <taxon>Brachypylina</taxon>
        <taxon>Oppioidea</taxon>
        <taxon>Oppiidae</taxon>
        <taxon>Oppiella</taxon>
    </lineage>
</organism>
<feature type="non-terminal residue" evidence="13">
    <location>
        <position position="1"/>
    </location>
</feature>
<dbReference type="GO" id="GO:0005634">
    <property type="term" value="C:nucleus"/>
    <property type="evidence" value="ECO:0007669"/>
    <property type="project" value="UniProtKB-SubCell"/>
</dbReference>
<evidence type="ECO:0000256" key="2">
    <source>
        <dbReference type="ARBA" id="ARBA00004496"/>
    </source>
</evidence>
<evidence type="ECO:0000256" key="3">
    <source>
        <dbReference type="ARBA" id="ARBA00006094"/>
    </source>
</evidence>
<reference evidence="13" key="1">
    <citation type="submission" date="2020-11" db="EMBL/GenBank/DDBJ databases">
        <authorList>
            <person name="Tran Van P."/>
        </authorList>
    </citation>
    <scope>NUCLEOTIDE SEQUENCE</scope>
</reference>
<dbReference type="EMBL" id="OC923286">
    <property type="protein sequence ID" value="CAD7654756.1"/>
    <property type="molecule type" value="Genomic_DNA"/>
</dbReference>
<feature type="compositionally biased region" description="Polar residues" evidence="11">
    <location>
        <begin position="1"/>
        <end position="13"/>
    </location>
</feature>
<feature type="region of interest" description="Disordered" evidence="11">
    <location>
        <begin position="1"/>
        <end position="40"/>
    </location>
</feature>
<accession>A0A7R9M805</accession>
<dbReference type="PANTHER" id="PTHR13135">
    <property type="entry name" value="CYTOSOLIC RESINIFERATOXIN BINDING PROTEIN RBP-26"/>
    <property type="match status" value="1"/>
</dbReference>
<keyword evidence="7" id="KW-0694">RNA-binding</keyword>
<feature type="domain" description="Phosphorylated adapter RNA export protein RNA-binding" evidence="12">
    <location>
        <begin position="158"/>
        <end position="241"/>
    </location>
</feature>
<dbReference type="InterPro" id="IPR039047">
    <property type="entry name" value="PHAX"/>
</dbReference>
<evidence type="ECO:0000256" key="7">
    <source>
        <dbReference type="ARBA" id="ARBA00022884"/>
    </source>
</evidence>
<evidence type="ECO:0000259" key="12">
    <source>
        <dbReference type="Pfam" id="PF10258"/>
    </source>
</evidence>
<name>A0A7R9M805_9ACAR</name>
<keyword evidence="6" id="KW-0963">Cytoplasm</keyword>
<evidence type="ECO:0000256" key="5">
    <source>
        <dbReference type="ARBA" id="ARBA00022448"/>
    </source>
</evidence>